<comment type="catalytic activity">
    <reaction evidence="12">
        <text>Couples ATP hydrolysis with the unwinding of duplex DNA by translocating in the 3'-5' direction.</text>
        <dbReference type="EC" id="5.6.2.4"/>
    </reaction>
</comment>
<feature type="binding site" evidence="12">
    <location>
        <position position="355"/>
    </location>
    <ligand>
        <name>Zn(2+)</name>
        <dbReference type="ChEBI" id="CHEBI:29105"/>
        <label>2</label>
    </ligand>
</feature>
<dbReference type="Pfam" id="PF18319">
    <property type="entry name" value="Zn_ribbon_PriA"/>
    <property type="match status" value="1"/>
</dbReference>
<comment type="catalytic activity">
    <reaction evidence="11 12">
        <text>ATP + H2O = ADP + phosphate + H(+)</text>
        <dbReference type="Rhea" id="RHEA:13065"/>
        <dbReference type="ChEBI" id="CHEBI:15377"/>
        <dbReference type="ChEBI" id="CHEBI:15378"/>
        <dbReference type="ChEBI" id="CHEBI:30616"/>
        <dbReference type="ChEBI" id="CHEBI:43474"/>
        <dbReference type="ChEBI" id="CHEBI:456216"/>
        <dbReference type="EC" id="5.6.2.4"/>
    </reaction>
</comment>
<dbReference type="NCBIfam" id="NF004069">
    <property type="entry name" value="PRK05580.2-1"/>
    <property type="match status" value="1"/>
</dbReference>
<keyword evidence="4 12" id="KW-0547">Nucleotide-binding</keyword>
<dbReference type="GO" id="GO:1990077">
    <property type="term" value="C:primosome complex"/>
    <property type="evidence" value="ECO:0007669"/>
    <property type="project" value="UniProtKB-UniRule"/>
</dbReference>
<dbReference type="Proteomes" id="UP000029733">
    <property type="component" value="Unassembled WGS sequence"/>
</dbReference>
<proteinExistence type="inferred from homology"/>
<comment type="cofactor">
    <cofactor evidence="12">
        <name>Zn(2+)</name>
        <dbReference type="ChEBI" id="CHEBI:29105"/>
    </cofactor>
    <text evidence="12">Binds 2 zinc ions per subunit.</text>
</comment>
<dbReference type="InterPro" id="IPR014001">
    <property type="entry name" value="Helicase_ATP-bd"/>
</dbReference>
<keyword evidence="2 12" id="KW-0235">DNA replication</keyword>
<keyword evidence="16" id="KW-1185">Reference proteome</keyword>
<dbReference type="PANTHER" id="PTHR30580">
    <property type="entry name" value="PRIMOSOMAL PROTEIN N"/>
    <property type="match status" value="1"/>
</dbReference>
<dbReference type="SUPFAM" id="SSF52540">
    <property type="entry name" value="P-loop containing nucleoside triphosphate hydrolases"/>
    <property type="match status" value="1"/>
</dbReference>
<dbReference type="GO" id="GO:0006302">
    <property type="term" value="P:double-strand break repair"/>
    <property type="evidence" value="ECO:0007669"/>
    <property type="project" value="InterPro"/>
</dbReference>
<comment type="subunit">
    <text evidence="12">Component of the replication restart primosome.</text>
</comment>
<evidence type="ECO:0000256" key="1">
    <source>
        <dbReference type="ARBA" id="ARBA00022515"/>
    </source>
</evidence>
<evidence type="ECO:0000256" key="9">
    <source>
        <dbReference type="ARBA" id="ARBA00023125"/>
    </source>
</evidence>
<feature type="binding site" evidence="12">
    <location>
        <position position="386"/>
    </location>
    <ligand>
        <name>Zn(2+)</name>
        <dbReference type="ChEBI" id="CHEBI:29105"/>
        <label>1</label>
    </ligand>
</feature>
<dbReference type="InterPro" id="IPR041236">
    <property type="entry name" value="PriA_C"/>
</dbReference>
<dbReference type="Gene3D" id="3.40.50.300">
    <property type="entry name" value="P-loop containing nucleotide triphosphate hydrolases"/>
    <property type="match status" value="2"/>
</dbReference>
<evidence type="ECO:0000256" key="4">
    <source>
        <dbReference type="ARBA" id="ARBA00022741"/>
    </source>
</evidence>
<evidence type="ECO:0000313" key="16">
    <source>
        <dbReference type="Proteomes" id="UP000029733"/>
    </source>
</evidence>
<dbReference type="GO" id="GO:0006310">
    <property type="term" value="P:DNA recombination"/>
    <property type="evidence" value="ECO:0007669"/>
    <property type="project" value="InterPro"/>
</dbReference>
<feature type="binding site" evidence="12">
    <location>
        <position position="352"/>
    </location>
    <ligand>
        <name>Zn(2+)</name>
        <dbReference type="ChEBI" id="CHEBI:29105"/>
        <label>2</label>
    </ligand>
</feature>
<dbReference type="NCBIfam" id="TIGR00595">
    <property type="entry name" value="priA"/>
    <property type="match status" value="1"/>
</dbReference>
<evidence type="ECO:0000256" key="5">
    <source>
        <dbReference type="ARBA" id="ARBA00022801"/>
    </source>
</evidence>
<comment type="caution">
    <text evidence="15">The sequence shown here is derived from an EMBL/GenBank/DDBJ whole genome shotgun (WGS) entry which is preliminary data.</text>
</comment>
<feature type="domain" description="Helicase ATP-binding" evidence="13">
    <location>
        <begin position="119"/>
        <end position="285"/>
    </location>
</feature>
<feature type="binding site" evidence="12">
    <location>
        <position position="383"/>
    </location>
    <ligand>
        <name>Zn(2+)</name>
        <dbReference type="ChEBI" id="CHEBI:29105"/>
        <label>1</label>
    </ligand>
</feature>
<keyword evidence="7 12" id="KW-0862">Zinc</keyword>
<dbReference type="GO" id="GO:0008270">
    <property type="term" value="F:zinc ion binding"/>
    <property type="evidence" value="ECO:0007669"/>
    <property type="project" value="UniProtKB-UniRule"/>
</dbReference>
<dbReference type="PANTHER" id="PTHR30580:SF0">
    <property type="entry name" value="PRIMOSOMAL PROTEIN N"/>
    <property type="match status" value="1"/>
</dbReference>
<keyword evidence="5 12" id="KW-0378">Hydrolase</keyword>
<dbReference type="EC" id="5.6.2.4" evidence="12"/>
<organism evidence="15 16">
    <name type="scientific">Helicobacter jaachi</name>
    <dbReference type="NCBI Taxonomy" id="1677920"/>
    <lineage>
        <taxon>Bacteria</taxon>
        <taxon>Pseudomonadati</taxon>
        <taxon>Campylobacterota</taxon>
        <taxon>Epsilonproteobacteria</taxon>
        <taxon>Campylobacterales</taxon>
        <taxon>Helicobacteraceae</taxon>
        <taxon>Helicobacter</taxon>
    </lineage>
</organism>
<dbReference type="InterPro" id="IPR005259">
    <property type="entry name" value="PriA"/>
</dbReference>
<evidence type="ECO:0000256" key="11">
    <source>
        <dbReference type="ARBA" id="ARBA00048988"/>
    </source>
</evidence>
<evidence type="ECO:0000256" key="12">
    <source>
        <dbReference type="HAMAP-Rule" id="MF_00983"/>
    </source>
</evidence>
<keyword evidence="10 12" id="KW-0413">Isomerase</keyword>
<dbReference type="HAMAP" id="MF_00983">
    <property type="entry name" value="PriA"/>
    <property type="match status" value="1"/>
</dbReference>
<dbReference type="InterPro" id="IPR027417">
    <property type="entry name" value="P-loop_NTPase"/>
</dbReference>
<feature type="binding site" evidence="12">
    <location>
        <position position="346"/>
    </location>
    <ligand>
        <name>Zn(2+)</name>
        <dbReference type="ChEBI" id="CHEBI:29105"/>
        <label>1</label>
    </ligand>
</feature>
<dbReference type="GO" id="GO:0016887">
    <property type="term" value="F:ATP hydrolysis activity"/>
    <property type="evidence" value="ECO:0007669"/>
    <property type="project" value="RHEA"/>
</dbReference>
<dbReference type="AlphaFoldDB" id="A0A4U8TAF5"/>
<keyword evidence="6 12" id="KW-0347">Helicase</keyword>
<comment type="function">
    <text evidence="12">Initiates the restart of stalled replication forks, which reloads the replicative helicase on sites other than the origin of replication. Recognizes and binds to abandoned replication forks and remodels them to uncover a helicase loading site. Promotes assembly of the primosome at these replication forks.</text>
</comment>
<dbReference type="FunFam" id="3.40.50.300:FF:000489">
    <property type="entry name" value="Primosome assembly protein PriA"/>
    <property type="match status" value="1"/>
</dbReference>
<evidence type="ECO:0000256" key="2">
    <source>
        <dbReference type="ARBA" id="ARBA00022705"/>
    </source>
</evidence>
<dbReference type="GO" id="GO:0006269">
    <property type="term" value="P:DNA replication, synthesis of primer"/>
    <property type="evidence" value="ECO:0007669"/>
    <property type="project" value="UniProtKB-KW"/>
</dbReference>
<keyword evidence="8 12" id="KW-0067">ATP-binding</keyword>
<sequence length="628" mass="70580">MYYYLIAPLGLKSPPLTYECKQACEKDEICSISVRNKPYLGIIIKSLKKPAFDCKVAQKSPFYFLKFQKILATFIAQYYCATLGESYGLFTPKEGENLSPKPLQLKPLKALSTEQEEAFRFLKSQKNALLFGDTGSGKTEIYIHLIIHALAQGKNALFLMPEISLTPQIESRLKAVFGDMVGIWHSKITAPKKRQILSALTQGTIRIIAGARSALFLPIENLGLIIVDEEHDDAYKSQSAPRYQARDIALYLSTKLDIQVILGSATPSLTSYYHATKKANMHRLRGQYFNAQKHIIFSPESSISTESSPLDEALLTQIQKTLAQKQQAIIFLPTRAHYKMLVCSACGNGVECAFCSVNMSLHLDKNALICHYCHWSKPIPTACPHCHNPTLHSYRIGTAQVAKALQEALPQAKIALFDRDNITTHKKLTTTLEAFNNGEIDVLVGTQMLSKGHDYHRVNLAVVLGIDYVLKSSDYRCNERALSLLYQIAGRAGRKYDGYVYIQSANGAFLQPFMGDYEDFLRAELNTRPHIYPPHQRLATLTFAHKIESKAKDALEKVHKILKHHNAKEVEIVGDSKALLERLHDKYRFVLLLRSPSTRALLEAIHFVLSKLSARDICEIDIDPLSIL</sequence>
<dbReference type="Pfam" id="PF00271">
    <property type="entry name" value="Helicase_C"/>
    <property type="match status" value="1"/>
</dbReference>
<accession>A0A4U8TAF5</accession>
<keyword evidence="1 12" id="KW-0639">Primosome</keyword>
<dbReference type="CDD" id="cd17929">
    <property type="entry name" value="DEXHc_priA"/>
    <property type="match status" value="1"/>
</dbReference>
<dbReference type="EMBL" id="JRPR02000006">
    <property type="protein sequence ID" value="TLD96108.1"/>
    <property type="molecule type" value="Genomic_DNA"/>
</dbReference>
<dbReference type="InterPro" id="IPR040498">
    <property type="entry name" value="PriA_CRR"/>
</dbReference>
<dbReference type="OrthoDB" id="9759544at2"/>
<dbReference type="STRING" id="1677920.LS71_08535"/>
<dbReference type="GO" id="GO:0003677">
    <property type="term" value="F:DNA binding"/>
    <property type="evidence" value="ECO:0007669"/>
    <property type="project" value="UniProtKB-UniRule"/>
</dbReference>
<feature type="binding site" evidence="12">
    <location>
        <position position="343"/>
    </location>
    <ligand>
        <name>Zn(2+)</name>
        <dbReference type="ChEBI" id="CHEBI:29105"/>
        <label>1</label>
    </ligand>
</feature>
<evidence type="ECO:0000259" key="13">
    <source>
        <dbReference type="PROSITE" id="PS51192"/>
    </source>
</evidence>
<feature type="binding site" evidence="12">
    <location>
        <position position="370"/>
    </location>
    <ligand>
        <name>Zn(2+)</name>
        <dbReference type="ChEBI" id="CHEBI:29105"/>
        <label>2</label>
    </ligand>
</feature>
<gene>
    <name evidence="12" type="primary">priA</name>
    <name evidence="15" type="ORF">LS71_007655</name>
</gene>
<evidence type="ECO:0000256" key="8">
    <source>
        <dbReference type="ARBA" id="ARBA00022840"/>
    </source>
</evidence>
<evidence type="ECO:0000256" key="10">
    <source>
        <dbReference type="ARBA" id="ARBA00023235"/>
    </source>
</evidence>
<keyword evidence="9 12" id="KW-0238">DNA-binding</keyword>
<protein>
    <recommendedName>
        <fullName evidence="12">Replication restart protein PriA</fullName>
    </recommendedName>
    <alternativeName>
        <fullName evidence="12">ATP-dependent DNA helicase PriA</fullName>
        <ecNumber evidence="12">5.6.2.4</ecNumber>
    </alternativeName>
    <alternativeName>
        <fullName evidence="12">DNA 3'-5' helicase PriA</fullName>
    </alternativeName>
</protein>
<keyword evidence="3 12" id="KW-0479">Metal-binding</keyword>
<comment type="similarity">
    <text evidence="12">Belongs to the helicase family. PriA subfamily.</text>
</comment>
<dbReference type="SMART" id="SM00490">
    <property type="entry name" value="HELICc"/>
    <property type="match status" value="1"/>
</dbReference>
<feature type="domain" description="Helicase C-terminal" evidence="14">
    <location>
        <begin position="378"/>
        <end position="539"/>
    </location>
</feature>
<dbReference type="GO" id="GO:0005524">
    <property type="term" value="F:ATP binding"/>
    <property type="evidence" value="ECO:0007669"/>
    <property type="project" value="UniProtKB-UniRule"/>
</dbReference>
<dbReference type="PROSITE" id="PS51192">
    <property type="entry name" value="HELICASE_ATP_BIND_1"/>
    <property type="match status" value="1"/>
</dbReference>
<evidence type="ECO:0000256" key="7">
    <source>
        <dbReference type="ARBA" id="ARBA00022833"/>
    </source>
</evidence>
<name>A0A4U8TAF5_9HELI</name>
<evidence type="ECO:0000259" key="14">
    <source>
        <dbReference type="PROSITE" id="PS51194"/>
    </source>
</evidence>
<dbReference type="SMART" id="SM00487">
    <property type="entry name" value="DEXDc"/>
    <property type="match status" value="1"/>
</dbReference>
<evidence type="ECO:0000313" key="15">
    <source>
        <dbReference type="EMBL" id="TLD96108.1"/>
    </source>
</evidence>
<dbReference type="GO" id="GO:0043138">
    <property type="term" value="F:3'-5' DNA helicase activity"/>
    <property type="evidence" value="ECO:0007669"/>
    <property type="project" value="UniProtKB-EC"/>
</dbReference>
<dbReference type="InterPro" id="IPR001650">
    <property type="entry name" value="Helicase_C-like"/>
</dbReference>
<reference evidence="15 16" key="1">
    <citation type="journal article" date="2014" name="Genome Announc.">
        <title>Draft genome sequences of eight enterohepatic helicobacter species isolated from both laboratory and wild rodents.</title>
        <authorList>
            <person name="Sheh A."/>
            <person name="Shen Z."/>
            <person name="Fox J.G."/>
        </authorList>
    </citation>
    <scope>NUCLEOTIDE SEQUENCE [LARGE SCALE GENOMIC DNA]</scope>
    <source>
        <strain evidence="15 16">MIT 09-6949</strain>
    </source>
</reference>
<evidence type="ECO:0000256" key="3">
    <source>
        <dbReference type="ARBA" id="ARBA00022723"/>
    </source>
</evidence>
<dbReference type="Pfam" id="PF00270">
    <property type="entry name" value="DEAD"/>
    <property type="match status" value="1"/>
</dbReference>
<feature type="binding site" evidence="12">
    <location>
        <position position="373"/>
    </location>
    <ligand>
        <name>Zn(2+)</name>
        <dbReference type="ChEBI" id="CHEBI:29105"/>
        <label>2</label>
    </ligand>
</feature>
<dbReference type="GO" id="GO:0006270">
    <property type="term" value="P:DNA replication initiation"/>
    <property type="evidence" value="ECO:0007669"/>
    <property type="project" value="TreeGrafter"/>
</dbReference>
<dbReference type="InterPro" id="IPR011545">
    <property type="entry name" value="DEAD/DEAH_box_helicase_dom"/>
</dbReference>
<dbReference type="PROSITE" id="PS51194">
    <property type="entry name" value="HELICASE_CTER"/>
    <property type="match status" value="1"/>
</dbReference>
<dbReference type="Pfam" id="PF18074">
    <property type="entry name" value="PriA_C"/>
    <property type="match status" value="1"/>
</dbReference>
<evidence type="ECO:0000256" key="6">
    <source>
        <dbReference type="ARBA" id="ARBA00022806"/>
    </source>
</evidence>
<dbReference type="RefSeq" id="WP_034356594.1">
    <property type="nucleotide sequence ID" value="NZ_JRPR02000006.1"/>
</dbReference>